<protein>
    <submittedName>
        <fullName evidence="4">TRAP transporter permease DctM/Q</fullName>
    </submittedName>
</protein>
<dbReference type="PANTHER" id="PTHR43849:SF2">
    <property type="entry name" value="BLL3936 PROTEIN"/>
    <property type="match status" value="1"/>
</dbReference>
<name>A0A2A4Z7M5_9PROT</name>
<keyword evidence="1" id="KW-0813">Transport</keyword>
<evidence type="ECO:0000259" key="3">
    <source>
        <dbReference type="Pfam" id="PF06808"/>
    </source>
</evidence>
<keyword evidence="2" id="KW-0812">Transmembrane</keyword>
<dbReference type="InterPro" id="IPR010656">
    <property type="entry name" value="DctM"/>
</dbReference>
<feature type="transmembrane region" description="Helical" evidence="2">
    <location>
        <begin position="31"/>
        <end position="55"/>
    </location>
</feature>
<feature type="transmembrane region" description="Helical" evidence="2">
    <location>
        <begin position="117"/>
        <end position="134"/>
    </location>
</feature>
<feature type="transmembrane region" description="Helical" evidence="2">
    <location>
        <begin position="479"/>
        <end position="503"/>
    </location>
</feature>
<feature type="transmembrane region" description="Helical" evidence="2">
    <location>
        <begin position="87"/>
        <end position="110"/>
    </location>
</feature>
<dbReference type="NCBIfam" id="TIGR02123">
    <property type="entry name" value="TRAP_fused"/>
    <property type="match status" value="1"/>
</dbReference>
<feature type="domain" description="TRAP C4-dicarboxylate transport system permease DctM subunit" evidence="3">
    <location>
        <begin position="105"/>
        <end position="543"/>
    </location>
</feature>
<comment type="subcellular location">
    <subcellularLocation>
        <location evidence="1">Cell inner membrane</location>
        <topology evidence="1">Multi-pass membrane protein</topology>
    </subcellularLocation>
</comment>
<sequence length="643" mass="69457">MTRMYKFVLTLCLISIPIFGVLWVLSVPQYIGLSMVTQQAVAIVLGLAVAAGLLTHPYFPKFPIIDFSLALLAVASWFWYAWNFEPWMVLVAYRTPDMWIPGLIGLFLLVEALRKSMGIILAALIWVVVAYGLWGDLIPGTLQASVFAPTRAILYLYADSNGVPGLVLTVILTLVLPFIVFGKMLEFSGGMKFFNDLAIGLVGHRRGGPAKVAIVASGFFGTLSGSTVANIMSTGIFTIPLMVKTGYTRVQAAAIEAVASNGGQIAPPIMGATAFIMAEFLGVPYSEIAMAATIPAILYFTVLFFKVDALAIRNGLKGMPREELPDLKNTLKTGWKVVLPIMVLLYLLFWTGYNPGLCALIATGVMLISHFITQKFHLDLKELFEAFVSIGKEFFPLLLIGGAAGIVIGLMNSTGFAFQLSIALTNVAESYGLLALLLLAAFVSIILGMGMPTAAVYIVLVTVVAPAVIQFGVEPLSAHMFLLYFGLMSMITPPIAIGSIVAARLADADMWKTGFLGMRFGITAYCLPFLWIYNPALLLQGTSLEITIVFSNTFMAAYLLKLSIYPSPSSYIPGWLYAKVVTLLALFVGAATIAFGSQSMFAILMTILGSILALFLNRAHSKLAIEQNNETISASINLSKVLK</sequence>
<feature type="transmembrane region" description="Helical" evidence="2">
    <location>
        <begin position="62"/>
        <end position="81"/>
    </location>
</feature>
<keyword evidence="1" id="KW-0997">Cell inner membrane</keyword>
<gene>
    <name evidence="4" type="ORF">COB13_05100</name>
</gene>
<feature type="transmembrane region" description="Helical" evidence="2">
    <location>
        <begin position="576"/>
        <end position="594"/>
    </location>
</feature>
<comment type="function">
    <text evidence="1">Part of the tripartite ATP-independent periplasmic (TRAP) transport system.</text>
</comment>
<keyword evidence="2" id="KW-1133">Transmembrane helix</keyword>
<feature type="transmembrane region" description="Helical" evidence="2">
    <location>
        <begin position="212"/>
        <end position="239"/>
    </location>
</feature>
<feature type="transmembrane region" description="Helical" evidence="2">
    <location>
        <begin position="288"/>
        <end position="312"/>
    </location>
</feature>
<proteinExistence type="predicted"/>
<feature type="transmembrane region" description="Helical" evidence="2">
    <location>
        <begin position="394"/>
        <end position="418"/>
    </location>
</feature>
<feature type="transmembrane region" description="Helical" evidence="2">
    <location>
        <begin position="7"/>
        <end position="25"/>
    </location>
</feature>
<feature type="transmembrane region" description="Helical" evidence="2">
    <location>
        <begin position="600"/>
        <end position="617"/>
    </location>
</feature>
<dbReference type="GO" id="GO:0022857">
    <property type="term" value="F:transmembrane transporter activity"/>
    <property type="evidence" value="ECO:0007669"/>
    <property type="project" value="UniProtKB-UniRule"/>
</dbReference>
<dbReference type="GO" id="GO:0005886">
    <property type="term" value="C:plasma membrane"/>
    <property type="evidence" value="ECO:0007669"/>
    <property type="project" value="UniProtKB-SubCell"/>
</dbReference>
<feature type="transmembrane region" description="Helical" evidence="2">
    <location>
        <begin position="356"/>
        <end position="373"/>
    </location>
</feature>
<evidence type="ECO:0000256" key="2">
    <source>
        <dbReference type="SAM" id="Phobius"/>
    </source>
</evidence>
<feature type="transmembrane region" description="Helical" evidence="2">
    <location>
        <begin position="546"/>
        <end position="564"/>
    </location>
</feature>
<organism evidence="4">
    <name type="scientific">OCS116 cluster bacterium</name>
    <dbReference type="NCBI Taxonomy" id="2030921"/>
    <lineage>
        <taxon>Bacteria</taxon>
        <taxon>Pseudomonadati</taxon>
        <taxon>Pseudomonadota</taxon>
        <taxon>Alphaproteobacteria</taxon>
        <taxon>OCS116 cluster</taxon>
    </lineage>
</organism>
<keyword evidence="2" id="KW-0472">Membrane</keyword>
<reference evidence="4" key="2">
    <citation type="journal article" date="2018" name="ISME J.">
        <title>A dynamic microbial community with high functional redundancy inhabits the cold, oxic subseafloor aquifer.</title>
        <authorList>
            <person name="Tully B.J."/>
            <person name="Wheat C.G."/>
            <person name="Glazer B.T."/>
            <person name="Huber J.A."/>
        </authorList>
    </citation>
    <scope>NUCLEOTIDE SEQUENCE</scope>
    <source>
        <strain evidence="4">NORP83</strain>
    </source>
</reference>
<dbReference type="EMBL" id="NVUS01000004">
    <property type="protein sequence ID" value="PCJ02568.1"/>
    <property type="molecule type" value="Genomic_DNA"/>
</dbReference>
<dbReference type="InterPro" id="IPR011853">
    <property type="entry name" value="TRAP_DctM-Dct_fused"/>
</dbReference>
<reference key="1">
    <citation type="submission" date="2017-08" db="EMBL/GenBank/DDBJ databases">
        <title>A dynamic microbial community with high functional redundancy inhabits the cold, oxic subseafloor aquifer.</title>
        <authorList>
            <person name="Tully B.J."/>
            <person name="Wheat C.G."/>
            <person name="Glazer B.T."/>
            <person name="Huber J.A."/>
        </authorList>
    </citation>
    <scope>NUCLEOTIDE SEQUENCE [LARGE SCALE GENOMIC DNA]</scope>
</reference>
<evidence type="ECO:0000313" key="4">
    <source>
        <dbReference type="EMBL" id="PCJ02568.1"/>
    </source>
</evidence>
<feature type="transmembrane region" description="Helical" evidence="2">
    <location>
        <begin position="515"/>
        <end position="534"/>
    </location>
</feature>
<evidence type="ECO:0000256" key="1">
    <source>
        <dbReference type="RuleBase" id="RU369079"/>
    </source>
</evidence>
<accession>A0A2A4Z7M5</accession>
<comment type="caution">
    <text evidence="4">The sequence shown here is derived from an EMBL/GenBank/DDBJ whole genome shotgun (WGS) entry which is preliminary data.</text>
</comment>
<feature type="transmembrane region" description="Helical" evidence="2">
    <location>
        <begin position="454"/>
        <end position="473"/>
    </location>
</feature>
<feature type="transmembrane region" description="Helical" evidence="2">
    <location>
        <begin position="163"/>
        <end position="182"/>
    </location>
</feature>
<dbReference type="AlphaFoldDB" id="A0A2A4Z7M5"/>
<dbReference type="PANTHER" id="PTHR43849">
    <property type="entry name" value="BLL3936 PROTEIN"/>
    <property type="match status" value="1"/>
</dbReference>
<dbReference type="Pfam" id="PF06808">
    <property type="entry name" value="DctM"/>
    <property type="match status" value="1"/>
</dbReference>
<keyword evidence="1" id="KW-1003">Cell membrane</keyword>